<keyword evidence="2" id="KW-1185">Reference proteome</keyword>
<reference evidence="1 2" key="1">
    <citation type="journal article" date="2012" name="Genome Biol.">
        <title>Sequencing three crocodilian genomes to illuminate the evolution of archosaurs and amniotes.</title>
        <authorList>
            <person name="St John J.A."/>
            <person name="Braun E.L."/>
            <person name="Isberg S.R."/>
            <person name="Miles L.G."/>
            <person name="Chong A.Y."/>
            <person name="Gongora J."/>
            <person name="Dalzell P."/>
            <person name="Moran C."/>
            <person name="Bed'hom B."/>
            <person name="Abzhanov A."/>
            <person name="Burgess S.C."/>
            <person name="Cooksey A.M."/>
            <person name="Castoe T.A."/>
            <person name="Crawford N.G."/>
            <person name="Densmore L.D."/>
            <person name="Drew J.C."/>
            <person name="Edwards S.V."/>
            <person name="Faircloth B.C."/>
            <person name="Fujita M.K."/>
            <person name="Greenwold M.J."/>
            <person name="Hoffmann F.G."/>
            <person name="Howard J.M."/>
            <person name="Iguchi T."/>
            <person name="Janes D.E."/>
            <person name="Khan S.Y."/>
            <person name="Kohno S."/>
            <person name="de Koning A.J."/>
            <person name="Lance S.L."/>
            <person name="McCarthy F.M."/>
            <person name="McCormack J.E."/>
            <person name="Merchant M.E."/>
            <person name="Peterson D.G."/>
            <person name="Pollock D.D."/>
            <person name="Pourmand N."/>
            <person name="Raney B.J."/>
            <person name="Roessler K.A."/>
            <person name="Sanford J.R."/>
            <person name="Sawyer R.H."/>
            <person name="Schmidt C.J."/>
            <person name="Triplett E.W."/>
            <person name="Tuberville T.D."/>
            <person name="Venegas-Anaya M."/>
            <person name="Howard J.T."/>
            <person name="Jarvis E.D."/>
            <person name="Guillette L.J.Jr."/>
            <person name="Glenn T.C."/>
            <person name="Green R.E."/>
            <person name="Ray D.A."/>
        </authorList>
    </citation>
    <scope>NUCLEOTIDE SEQUENCE [LARGE SCALE GENOMIC DNA]</scope>
    <source>
        <strain evidence="1">KSC_2009_1</strain>
    </source>
</reference>
<organism evidence="1 2">
    <name type="scientific">Alligator mississippiensis</name>
    <name type="common">American alligator</name>
    <dbReference type="NCBI Taxonomy" id="8496"/>
    <lineage>
        <taxon>Eukaryota</taxon>
        <taxon>Metazoa</taxon>
        <taxon>Chordata</taxon>
        <taxon>Craniata</taxon>
        <taxon>Vertebrata</taxon>
        <taxon>Euteleostomi</taxon>
        <taxon>Archelosauria</taxon>
        <taxon>Archosauria</taxon>
        <taxon>Crocodylia</taxon>
        <taxon>Alligatoridae</taxon>
        <taxon>Alligatorinae</taxon>
        <taxon>Alligator</taxon>
    </lineage>
</organism>
<gene>
    <name evidence="1" type="ORF">Y1Q_0012933</name>
</gene>
<accession>A0A151P2T9</accession>
<dbReference type="Proteomes" id="UP000050525">
    <property type="component" value="Unassembled WGS sequence"/>
</dbReference>
<evidence type="ECO:0000313" key="2">
    <source>
        <dbReference type="Proteomes" id="UP000050525"/>
    </source>
</evidence>
<protein>
    <submittedName>
        <fullName evidence="1">Uncharacterized protein</fullName>
    </submittedName>
</protein>
<name>A0A151P2T9_ALLMI</name>
<dbReference type="AlphaFoldDB" id="A0A151P2T9"/>
<sequence length="79" mass="8900">MQWRKAAVSAVRATPGQQHYKEPRKCFGHVRQEEAMCLSAQHAGPPCRRGTTWHVSVNQLQSAVSPCNLCRYFQTTAKS</sequence>
<comment type="caution">
    <text evidence="1">The sequence shown here is derived from an EMBL/GenBank/DDBJ whole genome shotgun (WGS) entry which is preliminary data.</text>
</comment>
<evidence type="ECO:0000313" key="1">
    <source>
        <dbReference type="EMBL" id="KYO43055.1"/>
    </source>
</evidence>
<dbReference type="EMBL" id="AKHW03001255">
    <property type="protein sequence ID" value="KYO43055.1"/>
    <property type="molecule type" value="Genomic_DNA"/>
</dbReference>
<proteinExistence type="predicted"/>